<sequence length="227" mass="25495">MNNNRTPFAAAIFDMHGTLIDNTPYHFKAWQRLFKENGLQELSRETYLAEISGVPIKNTIEFFFGDDLDEVERIKIARRKQQLYEEAFKPFLLPVNGLETFLFDLKNLGVEIALATSSNMADVDFIFEGIAIRQYFDALIIGSMVNEPKPSPQIFLKAAEQLNVKPEKCLVFEDSIAGLKAGRNAGMKVAGITTAHPATTVTKLADMVINDYTDINLHIMAALFDNE</sequence>
<dbReference type="InterPro" id="IPR036412">
    <property type="entry name" value="HAD-like_sf"/>
</dbReference>
<dbReference type="SUPFAM" id="SSF56784">
    <property type="entry name" value="HAD-like"/>
    <property type="match status" value="1"/>
</dbReference>
<comment type="cofactor">
    <cofactor evidence="1">
        <name>Mg(2+)</name>
        <dbReference type="ChEBI" id="CHEBI:18420"/>
    </cofactor>
</comment>
<dbReference type="InterPro" id="IPR041492">
    <property type="entry name" value="HAD_2"/>
</dbReference>
<proteinExistence type="inferred from homology"/>
<dbReference type="SFLD" id="SFLDG01135">
    <property type="entry name" value="C1.5.6:_HAD__Beta-PGM__Phospha"/>
    <property type="match status" value="1"/>
</dbReference>
<comment type="caution">
    <text evidence="6">The sequence shown here is derived from an EMBL/GenBank/DDBJ whole genome shotgun (WGS) entry which is preliminary data.</text>
</comment>
<dbReference type="InterPro" id="IPR051600">
    <property type="entry name" value="Beta-PGM-like"/>
</dbReference>
<comment type="similarity">
    <text evidence="2">Belongs to the HAD-like hydrolase superfamily. CbbY/CbbZ/Gph/YieH family.</text>
</comment>
<dbReference type="NCBIfam" id="TIGR01509">
    <property type="entry name" value="HAD-SF-IA-v3"/>
    <property type="match status" value="1"/>
</dbReference>
<dbReference type="Proteomes" id="UP001597073">
    <property type="component" value="Unassembled WGS sequence"/>
</dbReference>
<keyword evidence="6" id="KW-0378">Hydrolase</keyword>
<keyword evidence="3" id="KW-0479">Metal-binding</keyword>
<evidence type="ECO:0000256" key="5">
    <source>
        <dbReference type="ARBA" id="ARBA00023277"/>
    </source>
</evidence>
<evidence type="ECO:0000256" key="1">
    <source>
        <dbReference type="ARBA" id="ARBA00001946"/>
    </source>
</evidence>
<accession>A0ABW2ZHM1</accession>
<dbReference type="SFLD" id="SFLDG01129">
    <property type="entry name" value="C1.5:_HAD__Beta-PGM__Phosphata"/>
    <property type="match status" value="1"/>
</dbReference>
<dbReference type="InterPro" id="IPR023214">
    <property type="entry name" value="HAD_sf"/>
</dbReference>
<dbReference type="InterPro" id="IPR006439">
    <property type="entry name" value="HAD-SF_hydro_IA"/>
</dbReference>
<reference evidence="7" key="1">
    <citation type="journal article" date="2019" name="Int. J. Syst. Evol. Microbiol.">
        <title>The Global Catalogue of Microorganisms (GCM) 10K type strain sequencing project: providing services to taxonomists for standard genome sequencing and annotation.</title>
        <authorList>
            <consortium name="The Broad Institute Genomics Platform"/>
            <consortium name="The Broad Institute Genome Sequencing Center for Infectious Disease"/>
            <person name="Wu L."/>
            <person name="Ma J."/>
        </authorList>
    </citation>
    <scope>NUCLEOTIDE SEQUENCE [LARGE SCALE GENOMIC DNA]</scope>
    <source>
        <strain evidence="7">CCUG 60742</strain>
    </source>
</reference>
<name>A0ABW2ZHM1_9SPHI</name>
<dbReference type="RefSeq" id="WP_377142814.1">
    <property type="nucleotide sequence ID" value="NZ_JBHTIA010000008.1"/>
</dbReference>
<keyword evidence="7" id="KW-1185">Reference proteome</keyword>
<evidence type="ECO:0000256" key="4">
    <source>
        <dbReference type="ARBA" id="ARBA00022842"/>
    </source>
</evidence>
<dbReference type="InterPro" id="IPR023198">
    <property type="entry name" value="PGP-like_dom2"/>
</dbReference>
<evidence type="ECO:0000256" key="2">
    <source>
        <dbReference type="ARBA" id="ARBA00006171"/>
    </source>
</evidence>
<dbReference type="Pfam" id="PF13419">
    <property type="entry name" value="HAD_2"/>
    <property type="match status" value="1"/>
</dbReference>
<keyword evidence="4" id="KW-0460">Magnesium</keyword>
<organism evidence="6 7">
    <name type="scientific">Mucilaginibacter lutimaris</name>
    <dbReference type="NCBI Taxonomy" id="931629"/>
    <lineage>
        <taxon>Bacteria</taxon>
        <taxon>Pseudomonadati</taxon>
        <taxon>Bacteroidota</taxon>
        <taxon>Sphingobacteriia</taxon>
        <taxon>Sphingobacteriales</taxon>
        <taxon>Sphingobacteriaceae</taxon>
        <taxon>Mucilaginibacter</taxon>
    </lineage>
</organism>
<gene>
    <name evidence="6" type="ORF">ACFQZI_12090</name>
</gene>
<dbReference type="SFLD" id="SFLDS00003">
    <property type="entry name" value="Haloacid_Dehalogenase"/>
    <property type="match status" value="1"/>
</dbReference>
<dbReference type="PANTHER" id="PTHR46193:SF18">
    <property type="entry name" value="HEXITOL PHOSPHATASE B"/>
    <property type="match status" value="1"/>
</dbReference>
<protein>
    <submittedName>
        <fullName evidence="6">HAD family hydrolase</fullName>
    </submittedName>
</protein>
<keyword evidence="5" id="KW-0119">Carbohydrate metabolism</keyword>
<dbReference type="PRINTS" id="PR00413">
    <property type="entry name" value="HADHALOGNASE"/>
</dbReference>
<dbReference type="EMBL" id="JBHTIA010000008">
    <property type="protein sequence ID" value="MFD0765594.1"/>
    <property type="molecule type" value="Genomic_DNA"/>
</dbReference>
<dbReference type="GO" id="GO:0016787">
    <property type="term" value="F:hydrolase activity"/>
    <property type="evidence" value="ECO:0007669"/>
    <property type="project" value="UniProtKB-KW"/>
</dbReference>
<dbReference type="Gene3D" id="1.10.150.240">
    <property type="entry name" value="Putative phosphatase, domain 2"/>
    <property type="match status" value="1"/>
</dbReference>
<dbReference type="Gene3D" id="3.40.50.1000">
    <property type="entry name" value="HAD superfamily/HAD-like"/>
    <property type="match status" value="1"/>
</dbReference>
<evidence type="ECO:0000313" key="7">
    <source>
        <dbReference type="Proteomes" id="UP001597073"/>
    </source>
</evidence>
<evidence type="ECO:0000256" key="3">
    <source>
        <dbReference type="ARBA" id="ARBA00022723"/>
    </source>
</evidence>
<dbReference type="PANTHER" id="PTHR46193">
    <property type="entry name" value="6-PHOSPHOGLUCONATE PHOSPHATASE"/>
    <property type="match status" value="1"/>
</dbReference>
<evidence type="ECO:0000313" key="6">
    <source>
        <dbReference type="EMBL" id="MFD0765594.1"/>
    </source>
</evidence>